<organism evidence="2">
    <name type="scientific">mine drainage metagenome</name>
    <dbReference type="NCBI Taxonomy" id="410659"/>
    <lineage>
        <taxon>unclassified sequences</taxon>
        <taxon>metagenomes</taxon>
        <taxon>ecological metagenomes</taxon>
    </lineage>
</organism>
<protein>
    <submittedName>
        <fullName evidence="2">Uncharacterized protein</fullName>
    </submittedName>
</protein>
<feature type="compositionally biased region" description="Basic and acidic residues" evidence="1">
    <location>
        <begin position="18"/>
        <end position="31"/>
    </location>
</feature>
<gene>
    <name evidence="2" type="ORF">GALL_513320</name>
</gene>
<evidence type="ECO:0000313" key="2">
    <source>
        <dbReference type="EMBL" id="OIQ67095.1"/>
    </source>
</evidence>
<name>A0A1J5PH31_9ZZZZ</name>
<accession>A0A1J5PH31</accession>
<proteinExistence type="predicted"/>
<evidence type="ECO:0000256" key="1">
    <source>
        <dbReference type="SAM" id="MobiDB-lite"/>
    </source>
</evidence>
<sequence length="113" mass="12557">MRLSDYDRIHGVVTVQDMARDRKNRESQERHQAKRKRQEAKAATLGPALPLEVPMAERLLCGVLPEEKEAAFLRGEAITILPEESSRFMLLMDEVKAATQGPALLPGGAHAIQ</sequence>
<dbReference type="AlphaFoldDB" id="A0A1J5PH31"/>
<comment type="caution">
    <text evidence="2">The sequence shown here is derived from an EMBL/GenBank/DDBJ whole genome shotgun (WGS) entry which is preliminary data.</text>
</comment>
<dbReference type="EMBL" id="MLJW01006157">
    <property type="protein sequence ID" value="OIQ67095.1"/>
    <property type="molecule type" value="Genomic_DNA"/>
</dbReference>
<reference evidence="2" key="1">
    <citation type="submission" date="2016-10" db="EMBL/GenBank/DDBJ databases">
        <title>Sequence of Gallionella enrichment culture.</title>
        <authorList>
            <person name="Poehlein A."/>
            <person name="Muehling M."/>
            <person name="Daniel R."/>
        </authorList>
    </citation>
    <scope>NUCLEOTIDE SEQUENCE</scope>
</reference>
<feature type="region of interest" description="Disordered" evidence="1">
    <location>
        <begin position="14"/>
        <end position="46"/>
    </location>
</feature>